<proteinExistence type="predicted"/>
<dbReference type="OrthoDB" id="45256at2759"/>
<evidence type="ECO:0000259" key="1">
    <source>
        <dbReference type="Pfam" id="PF04179"/>
    </source>
</evidence>
<comment type="caution">
    <text evidence="2">The sequence shown here is derived from an EMBL/GenBank/DDBJ whole genome shotgun (WGS) entry which is preliminary data.</text>
</comment>
<dbReference type="Proteomes" id="UP000298061">
    <property type="component" value="Unassembled WGS sequence"/>
</dbReference>
<evidence type="ECO:0000313" key="3">
    <source>
        <dbReference type="Proteomes" id="UP000298061"/>
    </source>
</evidence>
<gene>
    <name evidence="2" type="ORF">EWM64_g2652</name>
</gene>
<name>A0A4Z0A622_9AGAM</name>
<dbReference type="EMBL" id="SFCI01000220">
    <property type="protein sequence ID" value="TFY81359.1"/>
    <property type="molecule type" value="Genomic_DNA"/>
</dbReference>
<reference evidence="2 3" key="1">
    <citation type="submission" date="2019-02" db="EMBL/GenBank/DDBJ databases">
        <title>Genome sequencing of the rare red list fungi Hericium alpestre (H. flagellum).</title>
        <authorList>
            <person name="Buettner E."/>
            <person name="Kellner H."/>
        </authorList>
    </citation>
    <scope>NUCLEOTIDE SEQUENCE [LARGE SCALE GENOMIC DNA]</scope>
    <source>
        <strain evidence="2 3">DSM 108284</strain>
    </source>
</reference>
<accession>A0A4Z0A622</accession>
<evidence type="ECO:0000313" key="2">
    <source>
        <dbReference type="EMBL" id="TFY81359.1"/>
    </source>
</evidence>
<dbReference type="Pfam" id="PF04179">
    <property type="entry name" value="Init_tRNA_PT"/>
    <property type="match status" value="1"/>
</dbReference>
<dbReference type="AlphaFoldDB" id="A0A4Z0A622"/>
<dbReference type="InterPro" id="IPR033421">
    <property type="entry name" value="Rit1_DUSP-like"/>
</dbReference>
<keyword evidence="3" id="KW-1185">Reference proteome</keyword>
<feature type="domain" description="Rit1 DUSP-like" evidence="1">
    <location>
        <begin position="31"/>
        <end position="102"/>
    </location>
</feature>
<protein>
    <recommendedName>
        <fullName evidence="1">Rit1 DUSP-like domain-containing protein</fullName>
    </recommendedName>
</protein>
<sequence>MAFILICPLTDDDPSVDSTEPAADELAAKRVLRMMLPSGKKGQYKFLKGILPKAMDFIGLQLKQRRRICVACESGKNTSVGVALVALQMFFDESGQCLLDSDSSAKAVSPPDLTGFAISIRMDSEALLDVAIAGYASTIEDLAAKVRGLKVRRNMLQSIWRLPDEVLRLIFAACLPDPVVDASDKSTSKWIQITAEIPHQREVVGDVLDSIARTRALGVQGVEWNVFPFINALMHEAPQLECFAVQVDDRRYALEVSQVEQIVAPIAAHVRTIVDNNGPLRELEIRQEDEGRISYRAFRDQVEAETDTVPLSLKFQWTQADDYARDRHFVISVETLRILDVEVLNFSDIALDQDTTSGQSEVLAATNPDFYDVSAGNRIPLPRLRKLVIANDDQMSQTHEVLLANVLLEFVRKRRAAGVSEIEEIHFVNRCGFSEYLTMSLESLVKVSWDGIAGLGGIRSTLHR</sequence>
<organism evidence="2 3">
    <name type="scientific">Hericium alpestre</name>
    <dbReference type="NCBI Taxonomy" id="135208"/>
    <lineage>
        <taxon>Eukaryota</taxon>
        <taxon>Fungi</taxon>
        <taxon>Dikarya</taxon>
        <taxon>Basidiomycota</taxon>
        <taxon>Agaricomycotina</taxon>
        <taxon>Agaricomycetes</taxon>
        <taxon>Russulales</taxon>
        <taxon>Hericiaceae</taxon>
        <taxon>Hericium</taxon>
    </lineage>
</organism>